<sequence>MDKVKVSIKKHRDAWYAGLFLGPSILILGMFVFYPMLKTAYMSLFLTNNFGETSVFVGLKNYITLLKSPSYLASLSATVVYVIGVMVLTIVLGLLLAVVANQKLRGIGIFRTLFSSTMGVSVSVTAIFWLFVFNPSTGLLTQMATLLHLPQLNWMTDPNLAMISIIISTVWMHLGFTFLILFGALQAVPQALYDAANIEGASKTYQLFKITIPMISPTLFFVGIVTLIDAFKSFGLIDLMTAGGPNNATNLLVYRIYRDAFLNGNYDQASTEAIILTVIIAVMTLIQFKVLEKRVNY</sequence>
<feature type="transmembrane region" description="Helical" evidence="7">
    <location>
        <begin position="160"/>
        <end position="185"/>
    </location>
</feature>
<dbReference type="RefSeq" id="WP_339961058.1">
    <property type="nucleotide sequence ID" value="NZ_JAWMWH010000003.1"/>
</dbReference>
<feature type="transmembrane region" description="Helical" evidence="7">
    <location>
        <begin position="206"/>
        <end position="228"/>
    </location>
</feature>
<organism evidence="9 10">
    <name type="scientific">Nicoliella lavandulae</name>
    <dbReference type="NCBI Taxonomy" id="3082954"/>
    <lineage>
        <taxon>Bacteria</taxon>
        <taxon>Bacillati</taxon>
        <taxon>Bacillota</taxon>
        <taxon>Bacilli</taxon>
        <taxon>Lactobacillales</taxon>
        <taxon>Lactobacillaceae</taxon>
        <taxon>Nicoliella</taxon>
    </lineage>
</organism>
<dbReference type="EMBL" id="JAWMWH010000003">
    <property type="protein sequence ID" value="MEJ6401191.1"/>
    <property type="molecule type" value="Genomic_DNA"/>
</dbReference>
<feature type="transmembrane region" description="Helical" evidence="7">
    <location>
        <begin position="112"/>
        <end position="133"/>
    </location>
</feature>
<dbReference type="InterPro" id="IPR000515">
    <property type="entry name" value="MetI-like"/>
</dbReference>
<evidence type="ECO:0000256" key="2">
    <source>
        <dbReference type="ARBA" id="ARBA00022448"/>
    </source>
</evidence>
<reference evidence="9 10" key="1">
    <citation type="submission" date="2023-10" db="EMBL/GenBank/DDBJ databases">
        <title>Nicoliella lavandulae sp. nov. isolated from Lavandula angustifolia flowers.</title>
        <authorList>
            <person name="Alcantara C."/>
            <person name="Zuniga M."/>
            <person name="Landete J.M."/>
            <person name="Monedero V."/>
        </authorList>
    </citation>
    <scope>NUCLEOTIDE SEQUENCE [LARGE SCALE GENOMIC DNA]</scope>
    <source>
        <strain evidence="9 10">Es01</strain>
    </source>
</reference>
<dbReference type="Pfam" id="PF00528">
    <property type="entry name" value="BPD_transp_1"/>
    <property type="match status" value="1"/>
</dbReference>
<dbReference type="SUPFAM" id="SSF161098">
    <property type="entry name" value="MetI-like"/>
    <property type="match status" value="1"/>
</dbReference>
<dbReference type="PANTHER" id="PTHR30193:SF37">
    <property type="entry name" value="INNER MEMBRANE ABC TRANSPORTER PERMEASE PROTEIN YCJO"/>
    <property type="match status" value="1"/>
</dbReference>
<keyword evidence="6 7" id="KW-0472">Membrane</keyword>
<keyword evidence="4 7" id="KW-0812">Transmembrane</keyword>
<evidence type="ECO:0000256" key="1">
    <source>
        <dbReference type="ARBA" id="ARBA00004651"/>
    </source>
</evidence>
<keyword evidence="5 7" id="KW-1133">Transmembrane helix</keyword>
<feature type="transmembrane region" description="Helical" evidence="7">
    <location>
        <begin position="273"/>
        <end position="291"/>
    </location>
</feature>
<comment type="similarity">
    <text evidence="7">Belongs to the binding-protein-dependent transport system permease family.</text>
</comment>
<feature type="transmembrane region" description="Helical" evidence="7">
    <location>
        <begin position="14"/>
        <end position="37"/>
    </location>
</feature>
<evidence type="ECO:0000256" key="4">
    <source>
        <dbReference type="ARBA" id="ARBA00022692"/>
    </source>
</evidence>
<dbReference type="Proteomes" id="UP001370590">
    <property type="component" value="Unassembled WGS sequence"/>
</dbReference>
<evidence type="ECO:0000313" key="10">
    <source>
        <dbReference type="Proteomes" id="UP001370590"/>
    </source>
</evidence>
<feature type="domain" description="ABC transmembrane type-1" evidence="8">
    <location>
        <begin position="75"/>
        <end position="287"/>
    </location>
</feature>
<evidence type="ECO:0000256" key="6">
    <source>
        <dbReference type="ARBA" id="ARBA00023136"/>
    </source>
</evidence>
<name>A0ABU8SMP9_9LACO</name>
<dbReference type="CDD" id="cd06261">
    <property type="entry name" value="TM_PBP2"/>
    <property type="match status" value="1"/>
</dbReference>
<dbReference type="Gene3D" id="1.10.3720.10">
    <property type="entry name" value="MetI-like"/>
    <property type="match status" value="1"/>
</dbReference>
<gene>
    <name evidence="9" type="ORF">R4146_08580</name>
</gene>
<dbReference type="PROSITE" id="PS50928">
    <property type="entry name" value="ABC_TM1"/>
    <property type="match status" value="1"/>
</dbReference>
<accession>A0ABU8SMP9</accession>
<dbReference type="PANTHER" id="PTHR30193">
    <property type="entry name" value="ABC TRANSPORTER PERMEASE PROTEIN"/>
    <property type="match status" value="1"/>
</dbReference>
<evidence type="ECO:0000256" key="7">
    <source>
        <dbReference type="RuleBase" id="RU363032"/>
    </source>
</evidence>
<evidence type="ECO:0000256" key="5">
    <source>
        <dbReference type="ARBA" id="ARBA00022989"/>
    </source>
</evidence>
<evidence type="ECO:0000313" key="9">
    <source>
        <dbReference type="EMBL" id="MEJ6401191.1"/>
    </source>
</evidence>
<comment type="caution">
    <text evidence="9">The sequence shown here is derived from an EMBL/GenBank/DDBJ whole genome shotgun (WGS) entry which is preliminary data.</text>
</comment>
<keyword evidence="3" id="KW-1003">Cell membrane</keyword>
<keyword evidence="10" id="KW-1185">Reference proteome</keyword>
<protein>
    <submittedName>
        <fullName evidence="9">Sugar ABC transporter permease</fullName>
    </submittedName>
</protein>
<dbReference type="InterPro" id="IPR035906">
    <property type="entry name" value="MetI-like_sf"/>
</dbReference>
<dbReference type="InterPro" id="IPR051393">
    <property type="entry name" value="ABC_transporter_permease"/>
</dbReference>
<feature type="transmembrane region" description="Helical" evidence="7">
    <location>
        <begin position="79"/>
        <end position="100"/>
    </location>
</feature>
<proteinExistence type="inferred from homology"/>
<keyword evidence="2 7" id="KW-0813">Transport</keyword>
<evidence type="ECO:0000256" key="3">
    <source>
        <dbReference type="ARBA" id="ARBA00022475"/>
    </source>
</evidence>
<evidence type="ECO:0000259" key="8">
    <source>
        <dbReference type="PROSITE" id="PS50928"/>
    </source>
</evidence>
<comment type="subcellular location">
    <subcellularLocation>
        <location evidence="1 7">Cell membrane</location>
        <topology evidence="1 7">Multi-pass membrane protein</topology>
    </subcellularLocation>
</comment>